<gene>
    <name evidence="2" type="ORF">NFI80_00920</name>
</gene>
<organism evidence="2 3">
    <name type="scientific">Dyadobacter chenhuakuii</name>
    <dbReference type="NCBI Taxonomy" id="2909339"/>
    <lineage>
        <taxon>Bacteria</taxon>
        <taxon>Pseudomonadati</taxon>
        <taxon>Bacteroidota</taxon>
        <taxon>Cytophagia</taxon>
        <taxon>Cytophagales</taxon>
        <taxon>Spirosomataceae</taxon>
        <taxon>Dyadobacter</taxon>
    </lineage>
</organism>
<evidence type="ECO:0000259" key="1">
    <source>
        <dbReference type="Pfam" id="PF18962"/>
    </source>
</evidence>
<accession>A0ABY4XMJ5</accession>
<dbReference type="RefSeq" id="WP_235164356.1">
    <property type="nucleotide sequence ID" value="NZ_CP098805.1"/>
</dbReference>
<reference evidence="2" key="1">
    <citation type="submission" date="2022-06" db="EMBL/GenBank/DDBJ databases">
        <title>Novel species in genus Dyadobacter.</title>
        <authorList>
            <person name="Ma C."/>
        </authorList>
    </citation>
    <scope>NUCLEOTIDE SEQUENCE</scope>
    <source>
        <strain evidence="2">CY22</strain>
    </source>
</reference>
<evidence type="ECO:0000313" key="3">
    <source>
        <dbReference type="Proteomes" id="UP001055420"/>
    </source>
</evidence>
<dbReference type="NCBIfam" id="TIGR04183">
    <property type="entry name" value="Por_Secre_tail"/>
    <property type="match status" value="1"/>
</dbReference>
<protein>
    <submittedName>
        <fullName evidence="2">T9SS type A sorting domain-containing protein</fullName>
    </submittedName>
</protein>
<sequence length="396" mass="42998">MKKLLFILIIFAYHNFCEAQSAGHISAERKSSIGKVTFVSTSAITSYYVDGYVQVSGASRFTFPVGDNGRFRPFAVSADGTLGAYYGANPNVAVTSNPKGGNYGPLPLGAPFPTSQKEAAVKVISTKEYWDINGSTKTRITLTWDSQSGIAQLLNNGNLTKLYIVGWDGKKWVKIASTYDATSILGGQSSHSSGSITTNLLIVPNTYNVYTFGADPASTAAAPALATTSFSGSANNQRIKLEWNTDSITAIKYTVEKSTDSTSWEQVASVAAVNSVSSRYFAEDLNPAKGKNFYRLKTTFPEGTVTRKPIFVKFGRVEEVSISIYPNPASDRVFVQGANFERVRRIVIQDLTGKTWIDAKSADRGIDVRLLSSGIYILSMENLDGIINSKKLIINK</sequence>
<proteinExistence type="predicted"/>
<keyword evidence="3" id="KW-1185">Reference proteome</keyword>
<feature type="domain" description="Secretion system C-terminal sorting" evidence="1">
    <location>
        <begin position="324"/>
        <end position="394"/>
    </location>
</feature>
<dbReference type="InterPro" id="IPR026444">
    <property type="entry name" value="Secre_tail"/>
</dbReference>
<evidence type="ECO:0000313" key="2">
    <source>
        <dbReference type="EMBL" id="USJ31308.1"/>
    </source>
</evidence>
<dbReference type="EMBL" id="CP098805">
    <property type="protein sequence ID" value="USJ31308.1"/>
    <property type="molecule type" value="Genomic_DNA"/>
</dbReference>
<dbReference type="Proteomes" id="UP001055420">
    <property type="component" value="Chromosome"/>
</dbReference>
<name>A0ABY4XMJ5_9BACT</name>
<dbReference type="Pfam" id="PF18962">
    <property type="entry name" value="Por_Secre_tail"/>
    <property type="match status" value="1"/>
</dbReference>